<name>A0ABS0B4J0_9GAMM</name>
<keyword evidence="5" id="KW-1185">Reference proteome</keyword>
<dbReference type="PANTHER" id="PTHR43072">
    <property type="entry name" value="N-ACETYLTRANSFERASE"/>
    <property type="match status" value="1"/>
</dbReference>
<evidence type="ECO:0000256" key="2">
    <source>
        <dbReference type="ARBA" id="ARBA00023315"/>
    </source>
</evidence>
<proteinExistence type="predicted"/>
<evidence type="ECO:0000313" key="5">
    <source>
        <dbReference type="Proteomes" id="UP001429984"/>
    </source>
</evidence>
<dbReference type="SUPFAM" id="SSF55729">
    <property type="entry name" value="Acyl-CoA N-acyltransferases (Nat)"/>
    <property type="match status" value="1"/>
</dbReference>
<reference evidence="4 5" key="1">
    <citation type="submission" date="2020-11" db="EMBL/GenBank/DDBJ databases">
        <title>Draft Genome Sequence and Secondary Metabolite Biosynthetic Potential of the Lysobacter niastensis Type strain DSM 18481.</title>
        <authorList>
            <person name="Turrini P."/>
            <person name="Artuso I."/>
            <person name="Tescari M."/>
            <person name="Lugli G.A."/>
            <person name="Frangipani E."/>
            <person name="Ventura M."/>
            <person name="Visca P."/>
        </authorList>
    </citation>
    <scope>NUCLEOTIDE SEQUENCE [LARGE SCALE GENOMIC DNA]</scope>
    <source>
        <strain evidence="4 5">DSM 18481</strain>
    </source>
</reference>
<dbReference type="InterPro" id="IPR016181">
    <property type="entry name" value="Acyl_CoA_acyltransferase"/>
</dbReference>
<dbReference type="RefSeq" id="WP_194930015.1">
    <property type="nucleotide sequence ID" value="NZ_JADLZT010000003.1"/>
</dbReference>
<sequence>MNTSIRLAEAHDAPAVIRIWQEGVDSAIGRPALDVDRVEDFFLERISSARPPFGFWVACDDEGVVVGWQALLPFDNNPATRPFLAEASTYVASASARRGVGEALIRHTMDHATAGALQYVLGFISSENPGAQSMVMKCGWNRAGEMPGTSKAPATPGIEIFVFVPVLRGAPAC</sequence>
<evidence type="ECO:0000313" key="4">
    <source>
        <dbReference type="EMBL" id="MBF6023393.1"/>
    </source>
</evidence>
<dbReference type="PROSITE" id="PS51186">
    <property type="entry name" value="GNAT"/>
    <property type="match status" value="1"/>
</dbReference>
<dbReference type="PANTHER" id="PTHR43072:SF23">
    <property type="entry name" value="UPF0039 PROTEIN C11D3.02C"/>
    <property type="match status" value="1"/>
</dbReference>
<dbReference type="EMBL" id="JADLZT010000003">
    <property type="protein sequence ID" value="MBF6023393.1"/>
    <property type="molecule type" value="Genomic_DNA"/>
</dbReference>
<evidence type="ECO:0000259" key="3">
    <source>
        <dbReference type="PROSITE" id="PS51186"/>
    </source>
</evidence>
<dbReference type="CDD" id="cd04301">
    <property type="entry name" value="NAT_SF"/>
    <property type="match status" value="1"/>
</dbReference>
<dbReference type="InterPro" id="IPR000182">
    <property type="entry name" value="GNAT_dom"/>
</dbReference>
<gene>
    <name evidence="4" type="ORF">IU514_05035</name>
</gene>
<evidence type="ECO:0000256" key="1">
    <source>
        <dbReference type="ARBA" id="ARBA00022679"/>
    </source>
</evidence>
<feature type="domain" description="N-acetyltransferase" evidence="3">
    <location>
        <begin position="3"/>
        <end position="165"/>
    </location>
</feature>
<dbReference type="Gene3D" id="3.40.630.30">
    <property type="match status" value="1"/>
</dbReference>
<protein>
    <submittedName>
        <fullName evidence="4">GNAT family N-acetyltransferase</fullName>
    </submittedName>
</protein>
<keyword evidence="2" id="KW-0012">Acyltransferase</keyword>
<keyword evidence="1" id="KW-0808">Transferase</keyword>
<comment type="caution">
    <text evidence="4">The sequence shown here is derived from an EMBL/GenBank/DDBJ whole genome shotgun (WGS) entry which is preliminary data.</text>
</comment>
<accession>A0ABS0B4J0</accession>
<dbReference type="Proteomes" id="UP001429984">
    <property type="component" value="Unassembled WGS sequence"/>
</dbReference>
<dbReference type="Pfam" id="PF00583">
    <property type="entry name" value="Acetyltransf_1"/>
    <property type="match status" value="1"/>
</dbReference>
<organism evidence="4 5">
    <name type="scientific">Lysobacter niastensis</name>
    <dbReference type="NCBI Taxonomy" id="380629"/>
    <lineage>
        <taxon>Bacteria</taxon>
        <taxon>Pseudomonadati</taxon>
        <taxon>Pseudomonadota</taxon>
        <taxon>Gammaproteobacteria</taxon>
        <taxon>Lysobacterales</taxon>
        <taxon>Lysobacteraceae</taxon>
        <taxon>Lysobacter</taxon>
    </lineage>
</organism>